<dbReference type="Proteomes" id="UP000887574">
    <property type="component" value="Unplaced"/>
</dbReference>
<reference evidence="3" key="1">
    <citation type="submission" date="2022-11" db="UniProtKB">
        <authorList>
            <consortium name="WormBaseParasite"/>
        </authorList>
    </citation>
    <scope>IDENTIFICATION</scope>
</reference>
<accession>A0A915DBJ5</accession>
<dbReference type="Pfam" id="PF22945">
    <property type="entry name" value="LEM-3_GIY-YIG"/>
    <property type="match status" value="1"/>
</dbReference>
<dbReference type="WBParaSite" id="jg18140">
    <property type="protein sequence ID" value="jg18140"/>
    <property type="gene ID" value="jg18140"/>
</dbReference>
<keyword evidence="1" id="KW-0812">Transmembrane</keyword>
<organism evidence="2 3">
    <name type="scientific">Ditylenchus dipsaci</name>
    <dbReference type="NCBI Taxonomy" id="166011"/>
    <lineage>
        <taxon>Eukaryota</taxon>
        <taxon>Metazoa</taxon>
        <taxon>Ecdysozoa</taxon>
        <taxon>Nematoda</taxon>
        <taxon>Chromadorea</taxon>
        <taxon>Rhabditida</taxon>
        <taxon>Tylenchina</taxon>
        <taxon>Tylenchomorpha</taxon>
        <taxon>Sphaerularioidea</taxon>
        <taxon>Anguinidae</taxon>
        <taxon>Anguininae</taxon>
        <taxon>Ditylenchus</taxon>
    </lineage>
</organism>
<evidence type="ECO:0000256" key="1">
    <source>
        <dbReference type="SAM" id="Phobius"/>
    </source>
</evidence>
<sequence>MGKLDVLGNQTLNCSDINDYSSTLRSSILDIETIYGPSNYIEILYDDEVREICPLLKHLPYSWSEDTTFRLFFLLDPLLLQLDKIKECSLRQFCSAIFYVGKESRYTPAQTFKDARIFRNLSEEKKQLCNEKLERILNIWKQKKGVIYALVPSCLMGIEMVLTFQYAIFSALNIVQPANEISVLLKDYPYNKHNQELIEMGVLLIKIL</sequence>
<keyword evidence="1" id="KW-1133">Transmembrane helix</keyword>
<dbReference type="AlphaFoldDB" id="A0A915DBJ5"/>
<evidence type="ECO:0000313" key="2">
    <source>
        <dbReference type="Proteomes" id="UP000887574"/>
    </source>
</evidence>
<proteinExistence type="predicted"/>
<name>A0A915DBJ5_9BILA</name>
<keyword evidence="1" id="KW-0472">Membrane</keyword>
<evidence type="ECO:0000313" key="3">
    <source>
        <dbReference type="WBParaSite" id="jg18140"/>
    </source>
</evidence>
<keyword evidence="2" id="KW-1185">Reference proteome</keyword>
<feature type="transmembrane region" description="Helical" evidence="1">
    <location>
        <begin position="145"/>
        <end position="169"/>
    </location>
</feature>
<protein>
    <submittedName>
        <fullName evidence="3">Uncharacterized protein</fullName>
    </submittedName>
</protein>